<comment type="similarity">
    <text evidence="2">Belongs to the universal ribosomal protein uL2 family.</text>
</comment>
<evidence type="ECO:0000256" key="6">
    <source>
        <dbReference type="ARBA" id="ARBA00078513"/>
    </source>
</evidence>
<evidence type="ECO:0000256" key="4">
    <source>
        <dbReference type="ARBA" id="ARBA00023128"/>
    </source>
</evidence>
<proteinExistence type="inferred from homology"/>
<evidence type="ECO:0000256" key="3">
    <source>
        <dbReference type="ARBA" id="ARBA00022980"/>
    </source>
</evidence>
<dbReference type="InterPro" id="IPR002171">
    <property type="entry name" value="Ribosomal_uL2"/>
</dbReference>
<dbReference type="PANTHER" id="PTHR13691:SF44">
    <property type="entry name" value="LARGE RIBOSOMAL SUBUNIT PROTEIN UL2MZ-RELATED"/>
    <property type="match status" value="1"/>
</dbReference>
<dbReference type="FunFam" id="2.40.50.140:FF:000254">
    <property type="entry name" value="Ribosomal protein L2 mitochondrion"/>
    <property type="match status" value="1"/>
</dbReference>
<dbReference type="GO" id="GO:0003735">
    <property type="term" value="F:structural constituent of ribosome"/>
    <property type="evidence" value="ECO:0007669"/>
    <property type="project" value="InterPro"/>
</dbReference>
<dbReference type="AlphaFoldDB" id="A0AAV0IKS8"/>
<dbReference type="Proteomes" id="UP001154282">
    <property type="component" value="Unassembled WGS sequence"/>
</dbReference>
<dbReference type="GO" id="GO:0003723">
    <property type="term" value="F:RNA binding"/>
    <property type="evidence" value="ECO:0007669"/>
    <property type="project" value="TreeGrafter"/>
</dbReference>
<comment type="caution">
    <text evidence="8">The sequence shown here is derived from an EMBL/GenBank/DDBJ whole genome shotgun (WGS) entry which is preliminary data.</text>
</comment>
<dbReference type="InterPro" id="IPR022666">
    <property type="entry name" value="Ribosomal_uL2_RNA-bd_dom"/>
</dbReference>
<keyword evidence="9" id="KW-1185">Reference proteome</keyword>
<dbReference type="GO" id="GO:0032543">
    <property type="term" value="P:mitochondrial translation"/>
    <property type="evidence" value="ECO:0007669"/>
    <property type="project" value="TreeGrafter"/>
</dbReference>
<feature type="non-terminal residue" evidence="8">
    <location>
        <position position="1"/>
    </location>
</feature>
<dbReference type="Pfam" id="PF00181">
    <property type="entry name" value="Ribosomal_L2_N"/>
    <property type="match status" value="1"/>
</dbReference>
<evidence type="ECO:0000256" key="2">
    <source>
        <dbReference type="ARBA" id="ARBA00005636"/>
    </source>
</evidence>
<comment type="subcellular location">
    <subcellularLocation>
        <location evidence="1">Mitochondrion</location>
    </subcellularLocation>
</comment>
<accession>A0AAV0IKS8</accession>
<dbReference type="SUPFAM" id="SSF50249">
    <property type="entry name" value="Nucleic acid-binding proteins"/>
    <property type="match status" value="1"/>
</dbReference>
<dbReference type="SMART" id="SM01383">
    <property type="entry name" value="Ribosomal_L2"/>
    <property type="match status" value="1"/>
</dbReference>
<keyword evidence="3" id="KW-0689">Ribosomal protein</keyword>
<reference evidence="8" key="1">
    <citation type="submission" date="2022-08" db="EMBL/GenBank/DDBJ databases">
        <authorList>
            <person name="Gutierrez-Valencia J."/>
        </authorList>
    </citation>
    <scope>NUCLEOTIDE SEQUENCE</scope>
</reference>
<dbReference type="PANTHER" id="PTHR13691">
    <property type="entry name" value="RIBOSOMAL PROTEIN L2"/>
    <property type="match status" value="1"/>
</dbReference>
<name>A0AAV0IKS8_9ROSI</name>
<gene>
    <name evidence="8" type="ORF">LITE_LOCUS9648</name>
</gene>
<evidence type="ECO:0000256" key="1">
    <source>
        <dbReference type="ARBA" id="ARBA00004173"/>
    </source>
</evidence>
<evidence type="ECO:0000259" key="7">
    <source>
        <dbReference type="SMART" id="SM01383"/>
    </source>
</evidence>
<dbReference type="InterPro" id="IPR012340">
    <property type="entry name" value="NA-bd_OB-fold"/>
</dbReference>
<dbReference type="Gene3D" id="2.40.50.140">
    <property type="entry name" value="Nucleic acid-binding proteins"/>
    <property type="match status" value="1"/>
</dbReference>
<evidence type="ECO:0000313" key="8">
    <source>
        <dbReference type="EMBL" id="CAI0397714.1"/>
    </source>
</evidence>
<protein>
    <recommendedName>
        <fullName evidence="6">60S ribosomal protein L2, mitochondrial</fullName>
    </recommendedName>
</protein>
<evidence type="ECO:0000256" key="5">
    <source>
        <dbReference type="ARBA" id="ARBA00023274"/>
    </source>
</evidence>
<feature type="domain" description="Large ribosomal subunit protein uL2 RNA-binding" evidence="7">
    <location>
        <begin position="69"/>
        <end position="173"/>
    </location>
</feature>
<dbReference type="EMBL" id="CAMGYJ010000004">
    <property type="protein sequence ID" value="CAI0397714.1"/>
    <property type="molecule type" value="Genomic_DNA"/>
</dbReference>
<dbReference type="GO" id="GO:0005762">
    <property type="term" value="C:mitochondrial large ribosomal subunit"/>
    <property type="evidence" value="ECO:0007669"/>
    <property type="project" value="TreeGrafter"/>
</dbReference>
<sequence>HQASALKQRLGTALAGQAWQSLNGNVGLRSFATKTGGAAKAGTRASAPAVKKIKEGHRALTLNVGKTAGRNSAGRITSYHRGGGAKRLHRRIDTKRETESIGVVERIEYDPNRSSRIALVRWVEGGQHSPLKFKENNKQFPRQYETIEPVTATTQAKYTLASLARNVDQRTVAYYSPVMPTSLVVGGLPVGKPIMQGAPIQTTSARDIFLTAFSRSRHGKSVPATPRVAIVGAQPKFYAPQLRGEGEGKTVYSLDKVRKYNKQSSVWDNRNKRKAAVSWQSCVL</sequence>
<evidence type="ECO:0000313" key="9">
    <source>
        <dbReference type="Proteomes" id="UP001154282"/>
    </source>
</evidence>
<keyword evidence="5" id="KW-0687">Ribonucleoprotein</keyword>
<organism evidence="8 9">
    <name type="scientific">Linum tenue</name>
    <dbReference type="NCBI Taxonomy" id="586396"/>
    <lineage>
        <taxon>Eukaryota</taxon>
        <taxon>Viridiplantae</taxon>
        <taxon>Streptophyta</taxon>
        <taxon>Embryophyta</taxon>
        <taxon>Tracheophyta</taxon>
        <taxon>Spermatophyta</taxon>
        <taxon>Magnoliopsida</taxon>
        <taxon>eudicotyledons</taxon>
        <taxon>Gunneridae</taxon>
        <taxon>Pentapetalae</taxon>
        <taxon>rosids</taxon>
        <taxon>fabids</taxon>
        <taxon>Malpighiales</taxon>
        <taxon>Linaceae</taxon>
        <taxon>Linum</taxon>
    </lineage>
</organism>
<keyword evidence="4" id="KW-0496">Mitochondrion</keyword>